<feature type="transmembrane region" description="Helical" evidence="4">
    <location>
        <begin position="28"/>
        <end position="49"/>
    </location>
</feature>
<dbReference type="InterPro" id="IPR020846">
    <property type="entry name" value="MFS_dom"/>
</dbReference>
<reference evidence="6 7" key="1">
    <citation type="submission" date="2017-09" db="EMBL/GenBank/DDBJ databases">
        <title>Metagenomic Analysis Reveals Denitrifying Candidatus Accumulibacter and Flanking Population as a Source of N2O.</title>
        <authorList>
            <person name="Gao H."/>
            <person name="Mao Y."/>
            <person name="Zhao X."/>
            <person name="Liu W.-T."/>
            <person name="Zhang T."/>
            <person name="Wells G."/>
        </authorList>
    </citation>
    <scope>NUCLEOTIDE SEQUENCE [LARGE SCALE GENOMIC DNA]</scope>
    <source>
        <strain evidence="6">CANDO_2_IC</strain>
    </source>
</reference>
<feature type="non-terminal residue" evidence="6">
    <location>
        <position position="96"/>
    </location>
</feature>
<evidence type="ECO:0000256" key="1">
    <source>
        <dbReference type="ARBA" id="ARBA00022692"/>
    </source>
</evidence>
<keyword evidence="3 4" id="KW-0472">Membrane</keyword>
<protein>
    <submittedName>
        <fullName evidence="6">MFS transporter</fullName>
    </submittedName>
</protein>
<dbReference type="PROSITE" id="PS50850">
    <property type="entry name" value="MFS"/>
    <property type="match status" value="1"/>
</dbReference>
<dbReference type="InterPro" id="IPR036259">
    <property type="entry name" value="MFS_trans_sf"/>
</dbReference>
<keyword evidence="1 4" id="KW-0812">Transmembrane</keyword>
<evidence type="ECO:0000259" key="5">
    <source>
        <dbReference type="PROSITE" id="PS50850"/>
    </source>
</evidence>
<keyword evidence="2 4" id="KW-1133">Transmembrane helix</keyword>
<evidence type="ECO:0000313" key="7">
    <source>
        <dbReference type="Proteomes" id="UP000342300"/>
    </source>
</evidence>
<evidence type="ECO:0000256" key="2">
    <source>
        <dbReference type="ARBA" id="ARBA00022989"/>
    </source>
</evidence>
<sequence length="96" mass="10028">MFVPQAITAISASLLGAGLARRLGAKRIYLLGLLANLLAMALLIVSSLVMRQHALAYGLLLVATASLGVGFGFTVPTLNTFAAAFFPQRVDRAVLA</sequence>
<dbReference type="GO" id="GO:0022857">
    <property type="term" value="F:transmembrane transporter activity"/>
    <property type="evidence" value="ECO:0007669"/>
    <property type="project" value="InterPro"/>
</dbReference>
<dbReference type="Gene3D" id="1.20.1250.20">
    <property type="entry name" value="MFS general substrate transporter like domains"/>
    <property type="match status" value="1"/>
</dbReference>
<comment type="caution">
    <text evidence="6">The sequence shown here is derived from an EMBL/GenBank/DDBJ whole genome shotgun (WGS) entry which is preliminary data.</text>
</comment>
<dbReference type="EMBL" id="PDHS01000082">
    <property type="protein sequence ID" value="MQM29731.1"/>
    <property type="molecule type" value="Genomic_DNA"/>
</dbReference>
<dbReference type="SUPFAM" id="SSF103473">
    <property type="entry name" value="MFS general substrate transporter"/>
    <property type="match status" value="1"/>
</dbReference>
<feature type="domain" description="Major facilitator superfamily (MFS) profile" evidence="5">
    <location>
        <begin position="1"/>
        <end position="96"/>
    </location>
</feature>
<organism evidence="6 7">
    <name type="scientific">Candidatus Accumulibacter phosphatis</name>
    <dbReference type="NCBI Taxonomy" id="327160"/>
    <lineage>
        <taxon>Bacteria</taxon>
        <taxon>Pseudomonadati</taxon>
        <taxon>Pseudomonadota</taxon>
        <taxon>Betaproteobacteria</taxon>
        <taxon>Candidatus Accumulibacter</taxon>
    </lineage>
</organism>
<dbReference type="Proteomes" id="UP000342300">
    <property type="component" value="Unassembled WGS sequence"/>
</dbReference>
<accession>A0A6A7RQ98</accession>
<dbReference type="AlphaFoldDB" id="A0A6A7RQ98"/>
<proteinExistence type="predicted"/>
<evidence type="ECO:0000256" key="4">
    <source>
        <dbReference type="SAM" id="Phobius"/>
    </source>
</evidence>
<name>A0A6A7RQ98_9PROT</name>
<feature type="transmembrane region" description="Helical" evidence="4">
    <location>
        <begin position="55"/>
        <end position="86"/>
    </location>
</feature>
<evidence type="ECO:0000256" key="3">
    <source>
        <dbReference type="ARBA" id="ARBA00023136"/>
    </source>
</evidence>
<evidence type="ECO:0000313" key="6">
    <source>
        <dbReference type="EMBL" id="MQM29731.1"/>
    </source>
</evidence>
<gene>
    <name evidence="6" type="ORF">CRU78_03940</name>
</gene>